<accession>A0A3E1KPD2</accession>
<proteinExistence type="predicted"/>
<protein>
    <submittedName>
        <fullName evidence="1">Uncharacterized protein</fullName>
    </submittedName>
</protein>
<comment type="caution">
    <text evidence="1">The sequence shown here is derived from an EMBL/GenBank/DDBJ whole genome shotgun (WGS) entry which is preliminary data.</text>
</comment>
<name>A0A3E1KPD2_9XANT</name>
<gene>
    <name evidence="1" type="ORF">DZD52_04490</name>
</gene>
<evidence type="ECO:0000313" key="2">
    <source>
        <dbReference type="Proteomes" id="UP000259570"/>
    </source>
</evidence>
<evidence type="ECO:0000313" key="1">
    <source>
        <dbReference type="EMBL" id="RFF41177.1"/>
    </source>
</evidence>
<dbReference type="EMBL" id="QUZM01000006">
    <property type="protein sequence ID" value="RFF41177.1"/>
    <property type="molecule type" value="Genomic_DNA"/>
</dbReference>
<dbReference type="Proteomes" id="UP000259570">
    <property type="component" value="Unassembled WGS sequence"/>
</dbReference>
<organism evidence="1 2">
    <name type="scientific">Xanthomonas nasturtii</name>
    <dbReference type="NCBI Taxonomy" id="1843581"/>
    <lineage>
        <taxon>Bacteria</taxon>
        <taxon>Pseudomonadati</taxon>
        <taxon>Pseudomonadota</taxon>
        <taxon>Gammaproteobacteria</taxon>
        <taxon>Lysobacterales</taxon>
        <taxon>Lysobacteraceae</taxon>
        <taxon>Xanthomonas</taxon>
    </lineage>
</organism>
<sequence>MHDLSIEDVVTEAGISCTVVKIRMFGAFGVDMRYVVVTRAKGWQVHTIRDQNPIVRTGKVSLVSEI</sequence>
<dbReference type="AlphaFoldDB" id="A0A3E1KPD2"/>
<reference evidence="1 2" key="1">
    <citation type="submission" date="2018-08" db="EMBL/GenBank/DDBJ databases">
        <title>Genome sequencing of X. nasturtii WHRI 8984.</title>
        <authorList>
            <person name="Studholme D.J."/>
            <person name="Mchugh J."/>
            <person name="Vicente J."/>
        </authorList>
    </citation>
    <scope>NUCLEOTIDE SEQUENCE [LARGE SCALE GENOMIC DNA]</scope>
    <source>
        <strain evidence="1 2">WHRI 8984</strain>
    </source>
</reference>